<comment type="caution">
    <text evidence="4">The sequence shown here is derived from an EMBL/GenBank/DDBJ whole genome shotgun (WGS) entry which is preliminary data.</text>
</comment>
<accession>A0A841BY84</accession>
<name>A0A841BY84_9ACTN</name>
<dbReference type="GO" id="GO:0008977">
    <property type="term" value="F:prephenate dehydrogenase (NAD+) activity"/>
    <property type="evidence" value="ECO:0007669"/>
    <property type="project" value="UniProtKB-EC"/>
</dbReference>
<dbReference type="SUPFAM" id="SSF51735">
    <property type="entry name" value="NAD(P)-binding Rossmann-fold domains"/>
    <property type="match status" value="1"/>
</dbReference>
<dbReference type="Gene3D" id="3.40.50.720">
    <property type="entry name" value="NAD(P)-binding Rossmann-like Domain"/>
    <property type="match status" value="1"/>
</dbReference>
<sequence length="337" mass="35405">MADETTPRLRIAVVGTGLIGGSILLRLHEAGNDVLGWDPQPAARAAAARRRVPFNDRLDVTLKGRDVVFLCGPLRALPESLTEVARLADDGCVITDVGSTKAEIADHAARLGLADRFIPGHPMAGTEKAGLDSAIGSLYDSAPWVLCPSSTDALPGFRLLTRLIIENFGARVVPMEPRAHDAVVALSSHIPHILAGALAGAAAGSAVKQAVLALAAGSFKDGTRVAGTPSSRTADMLISNRAAVVAQLDLVRAVLDGLVASLADADDAELLRRLQVGRGLREELLDRSMLPVTRSFDLARDDQAELDFLRRLGGDGGYVTGQETDATTVTYTALATR</sequence>
<dbReference type="EC" id="1.3.1.12" evidence="4"/>
<keyword evidence="2 4" id="KW-0560">Oxidoreductase</keyword>
<evidence type="ECO:0000256" key="2">
    <source>
        <dbReference type="ARBA" id="ARBA00023002"/>
    </source>
</evidence>
<dbReference type="InterPro" id="IPR046826">
    <property type="entry name" value="PDH_N"/>
</dbReference>
<dbReference type="InterPro" id="IPR003099">
    <property type="entry name" value="Prephen_DH"/>
</dbReference>
<dbReference type="AlphaFoldDB" id="A0A841BY84"/>
<dbReference type="Pfam" id="PF20463">
    <property type="entry name" value="PDH_C"/>
    <property type="match status" value="1"/>
</dbReference>
<reference evidence="4 5" key="1">
    <citation type="submission" date="2020-08" db="EMBL/GenBank/DDBJ databases">
        <title>Sequencing the genomes of 1000 actinobacteria strains.</title>
        <authorList>
            <person name="Klenk H.-P."/>
        </authorList>
    </citation>
    <scope>NUCLEOTIDE SEQUENCE [LARGE SCALE GENOMIC DNA]</scope>
    <source>
        <strain evidence="4 5">DSM 45362</strain>
    </source>
</reference>
<protein>
    <submittedName>
        <fullName evidence="4">Prephenate dehydrogenase</fullName>
        <ecNumber evidence="4">1.3.1.12</ecNumber>
    </submittedName>
</protein>
<dbReference type="InterPro" id="IPR008927">
    <property type="entry name" value="6-PGluconate_DH-like_C_sf"/>
</dbReference>
<dbReference type="Proteomes" id="UP000587527">
    <property type="component" value="Unassembled WGS sequence"/>
</dbReference>
<dbReference type="Gene3D" id="1.10.3660.10">
    <property type="entry name" value="6-phosphogluconate dehydrogenase C-terminal like domain"/>
    <property type="match status" value="1"/>
</dbReference>
<organism evidence="4 5">
    <name type="scientific">Allocatelliglobosispora scoriae</name>
    <dbReference type="NCBI Taxonomy" id="643052"/>
    <lineage>
        <taxon>Bacteria</taxon>
        <taxon>Bacillati</taxon>
        <taxon>Actinomycetota</taxon>
        <taxon>Actinomycetes</taxon>
        <taxon>Micromonosporales</taxon>
        <taxon>Micromonosporaceae</taxon>
        <taxon>Allocatelliglobosispora</taxon>
    </lineage>
</organism>
<dbReference type="EMBL" id="JACHMN010000002">
    <property type="protein sequence ID" value="MBB5871680.1"/>
    <property type="molecule type" value="Genomic_DNA"/>
</dbReference>
<dbReference type="InterPro" id="IPR036291">
    <property type="entry name" value="NAD(P)-bd_dom_sf"/>
</dbReference>
<dbReference type="InterPro" id="IPR046825">
    <property type="entry name" value="PDH_C"/>
</dbReference>
<evidence type="ECO:0000313" key="5">
    <source>
        <dbReference type="Proteomes" id="UP000587527"/>
    </source>
</evidence>
<dbReference type="GO" id="GO:0006571">
    <property type="term" value="P:tyrosine biosynthetic process"/>
    <property type="evidence" value="ECO:0007669"/>
    <property type="project" value="InterPro"/>
</dbReference>
<dbReference type="RefSeq" id="WP_184839900.1">
    <property type="nucleotide sequence ID" value="NZ_JACHMN010000002.1"/>
</dbReference>
<feature type="domain" description="Prephenate/arogenate dehydrogenase" evidence="3">
    <location>
        <begin position="9"/>
        <end position="292"/>
    </location>
</feature>
<dbReference type="Pfam" id="PF02153">
    <property type="entry name" value="PDH_N"/>
    <property type="match status" value="1"/>
</dbReference>
<evidence type="ECO:0000313" key="4">
    <source>
        <dbReference type="EMBL" id="MBB5871680.1"/>
    </source>
</evidence>
<keyword evidence="5" id="KW-1185">Reference proteome</keyword>
<evidence type="ECO:0000256" key="1">
    <source>
        <dbReference type="ARBA" id="ARBA00007964"/>
    </source>
</evidence>
<dbReference type="GO" id="GO:0004665">
    <property type="term" value="F:prephenate dehydrogenase (NADP+) activity"/>
    <property type="evidence" value="ECO:0007669"/>
    <property type="project" value="InterPro"/>
</dbReference>
<dbReference type="SUPFAM" id="SSF48179">
    <property type="entry name" value="6-phosphogluconate dehydrogenase C-terminal domain-like"/>
    <property type="match status" value="1"/>
</dbReference>
<dbReference type="InterPro" id="IPR050812">
    <property type="entry name" value="Preph/Arog_dehydrog"/>
</dbReference>
<comment type="similarity">
    <text evidence="1">Belongs to the prephenate/arogenate dehydrogenase family.</text>
</comment>
<dbReference type="PROSITE" id="PS51176">
    <property type="entry name" value="PDH_ADH"/>
    <property type="match status" value="1"/>
</dbReference>
<evidence type="ECO:0000259" key="3">
    <source>
        <dbReference type="PROSITE" id="PS51176"/>
    </source>
</evidence>
<gene>
    <name evidence="4" type="ORF">F4553_005059</name>
</gene>
<dbReference type="PANTHER" id="PTHR21363:SF0">
    <property type="entry name" value="PREPHENATE DEHYDROGENASE [NADP(+)]"/>
    <property type="match status" value="1"/>
</dbReference>
<dbReference type="GO" id="GO:0070403">
    <property type="term" value="F:NAD+ binding"/>
    <property type="evidence" value="ECO:0007669"/>
    <property type="project" value="InterPro"/>
</dbReference>
<dbReference type="PANTHER" id="PTHR21363">
    <property type="entry name" value="PREPHENATE DEHYDROGENASE"/>
    <property type="match status" value="1"/>
</dbReference>
<proteinExistence type="inferred from homology"/>